<dbReference type="HOGENOM" id="CLU_021521_2_1_9"/>
<evidence type="ECO:0000256" key="4">
    <source>
        <dbReference type="ARBA" id="ARBA00022452"/>
    </source>
</evidence>
<dbReference type="PANTHER" id="PTHR34597:SF1">
    <property type="entry name" value="HEME_HEMOPEXIN TRANSPORTER PROTEIN HUXB"/>
    <property type="match status" value="1"/>
</dbReference>
<dbReference type="GO" id="GO:0098046">
    <property type="term" value="C:type V protein secretion system complex"/>
    <property type="evidence" value="ECO:0007669"/>
    <property type="project" value="TreeGrafter"/>
</dbReference>
<dbReference type="GO" id="GO:0009279">
    <property type="term" value="C:cell outer membrane"/>
    <property type="evidence" value="ECO:0007669"/>
    <property type="project" value="UniProtKB-SubCell"/>
</dbReference>
<evidence type="ECO:0000313" key="12">
    <source>
        <dbReference type="Proteomes" id="UP000014937"/>
    </source>
</evidence>
<feature type="chain" id="PRO_5038987545" evidence="9">
    <location>
        <begin position="32"/>
        <end position="564"/>
    </location>
</feature>
<keyword evidence="8" id="KW-0998">Cell outer membrane</keyword>
<dbReference type="PANTHER" id="PTHR34597">
    <property type="entry name" value="SLR1661 PROTEIN"/>
    <property type="match status" value="1"/>
</dbReference>
<dbReference type="InterPro" id="IPR005565">
    <property type="entry name" value="Hemolysn_activator_HlyB_C"/>
</dbReference>
<feature type="domain" description="POTRA" evidence="10">
    <location>
        <begin position="97"/>
        <end position="172"/>
    </location>
</feature>
<evidence type="ECO:0000256" key="7">
    <source>
        <dbReference type="ARBA" id="ARBA00023136"/>
    </source>
</evidence>
<keyword evidence="9" id="KW-0732">Signal</keyword>
<dbReference type="Proteomes" id="UP000014937">
    <property type="component" value="Unassembled WGS sequence"/>
</dbReference>
<evidence type="ECO:0000256" key="8">
    <source>
        <dbReference type="ARBA" id="ARBA00023237"/>
    </source>
</evidence>
<feature type="signal peptide" evidence="9">
    <location>
        <begin position="1"/>
        <end position="31"/>
    </location>
</feature>
<evidence type="ECO:0000256" key="1">
    <source>
        <dbReference type="ARBA" id="ARBA00004442"/>
    </source>
</evidence>
<evidence type="ECO:0000256" key="3">
    <source>
        <dbReference type="ARBA" id="ARBA00022448"/>
    </source>
</evidence>
<reference evidence="11" key="1">
    <citation type="submission" date="2012-11" db="EMBL/GenBank/DDBJ databases">
        <title>Dependencies among metagenomic species, viruses, plasmids and units of genetic variation.</title>
        <authorList>
            <person name="Nielsen H.B."/>
            <person name="Almeida M."/>
            <person name="Juncker A.S."/>
            <person name="Rasmussen S."/>
            <person name="Li J."/>
            <person name="Sunagawa S."/>
            <person name="Plichta D."/>
            <person name="Gautier L."/>
            <person name="Le Chatelier E."/>
            <person name="Peletier E."/>
            <person name="Bonde I."/>
            <person name="Nielsen T."/>
            <person name="Manichanh C."/>
            <person name="Arumugam M."/>
            <person name="Batto J."/>
            <person name="Santos M.B.Q.D."/>
            <person name="Blom N."/>
            <person name="Borruel N."/>
            <person name="Burgdorf K.S."/>
            <person name="Boumezbeur F."/>
            <person name="Casellas F."/>
            <person name="Dore J."/>
            <person name="Guarner F."/>
            <person name="Hansen T."/>
            <person name="Hildebrand F."/>
            <person name="Kaas R.S."/>
            <person name="Kennedy S."/>
            <person name="Kristiansen K."/>
            <person name="Kultima J.R."/>
            <person name="Leonard P."/>
            <person name="Levenez F."/>
            <person name="Lund O."/>
            <person name="Moumen B."/>
            <person name="Le Paslier D."/>
            <person name="Pons N."/>
            <person name="Pedersen O."/>
            <person name="Prifti E."/>
            <person name="Qin J."/>
            <person name="Raes J."/>
            <person name="Tap J."/>
            <person name="Tims S."/>
            <person name="Ussery D.W."/>
            <person name="Yamada T."/>
            <person name="MetaHit consortium"/>
            <person name="Renault P."/>
            <person name="Sicheritz-Ponten T."/>
            <person name="Bork P."/>
            <person name="Wang J."/>
            <person name="Brunak S."/>
            <person name="Ehrlich S.D."/>
        </authorList>
    </citation>
    <scope>NUCLEOTIDE SEQUENCE [LARGE SCALE GENOMIC DNA]</scope>
</reference>
<dbReference type="GO" id="GO:0008320">
    <property type="term" value="F:protein transmembrane transporter activity"/>
    <property type="evidence" value="ECO:0007669"/>
    <property type="project" value="TreeGrafter"/>
</dbReference>
<keyword evidence="6" id="KW-0653">Protein transport</keyword>
<evidence type="ECO:0000259" key="10">
    <source>
        <dbReference type="PROSITE" id="PS51779"/>
    </source>
</evidence>
<keyword evidence="7" id="KW-0472">Membrane</keyword>
<protein>
    <submittedName>
        <fullName evidence="11">Polypeptide-transport-associated domain protein ShlB-type</fullName>
    </submittedName>
</protein>
<keyword evidence="4" id="KW-1134">Transmembrane beta strand</keyword>
<dbReference type="AlphaFoldDB" id="R6WG36"/>
<dbReference type="GO" id="GO:0046819">
    <property type="term" value="P:protein secretion by the type V secretion system"/>
    <property type="evidence" value="ECO:0007669"/>
    <property type="project" value="TreeGrafter"/>
</dbReference>
<comment type="similarity">
    <text evidence="2">Belongs to the TPS (TC 1.B.20) family.</text>
</comment>
<keyword evidence="3" id="KW-0813">Transport</keyword>
<dbReference type="InterPro" id="IPR013686">
    <property type="entry name" value="Polypept-transport_assoc_ShlB"/>
</dbReference>
<evidence type="ECO:0000256" key="9">
    <source>
        <dbReference type="SAM" id="SignalP"/>
    </source>
</evidence>
<evidence type="ECO:0000313" key="11">
    <source>
        <dbReference type="EMBL" id="CDD10033.1"/>
    </source>
</evidence>
<dbReference type="Pfam" id="PF03865">
    <property type="entry name" value="ShlB"/>
    <property type="match status" value="1"/>
</dbReference>
<proteinExistence type="inferred from homology"/>
<comment type="caution">
    <text evidence="11">The sequence shown here is derived from an EMBL/GenBank/DDBJ whole genome shotgun (WGS) entry which is preliminary data.</text>
</comment>
<dbReference type="InterPro" id="IPR034746">
    <property type="entry name" value="POTRA"/>
</dbReference>
<dbReference type="EMBL" id="CBGL010000020">
    <property type="protein sequence ID" value="CDD10033.1"/>
    <property type="molecule type" value="Genomic_DNA"/>
</dbReference>
<dbReference type="Gene3D" id="3.10.20.310">
    <property type="entry name" value="membrane protein fhac"/>
    <property type="match status" value="1"/>
</dbReference>
<gene>
    <name evidence="11" type="ORF">BN587_01775</name>
</gene>
<dbReference type="Gene3D" id="2.40.160.50">
    <property type="entry name" value="membrane protein fhac: a member of the omp85/tpsb transporter family"/>
    <property type="match status" value="1"/>
</dbReference>
<dbReference type="InterPro" id="IPR051544">
    <property type="entry name" value="TPS_OM_transporter"/>
</dbReference>
<accession>R6WG36</accession>
<dbReference type="Pfam" id="PF08479">
    <property type="entry name" value="POTRA_2"/>
    <property type="match status" value="1"/>
</dbReference>
<evidence type="ECO:0000256" key="5">
    <source>
        <dbReference type="ARBA" id="ARBA00022692"/>
    </source>
</evidence>
<evidence type="ECO:0000256" key="2">
    <source>
        <dbReference type="ARBA" id="ARBA00009055"/>
    </source>
</evidence>
<sequence>MYIKGVLTMITNKTSLLLVTLLLGCSAVAFAGPTDEQAAEFHKSGLNNAGVAANRAIEYMERQRVAKQIAEDKAKASSKVEQGSEKPDSEQQAAVTFKLEKLELDESTVLEQAELQKLTDEYIGKEVGVKDLYELVNKINKLYLDNGYFTCRAILPAQTIKNGTVKIELIEGKTNAVEVQGNKYTKSKYISKRMSLKQGEVANINKLNDDLLRFNAANDVQLRISLQAGSEPGTTDYVISAYEPQNITWTVYSDNAGSDTSGEYRGGLFFTDRSLTGVRDALTLNTMLSDGTKSFGLGYSRPLGHSGTKLNLQYSANSVHITDGQLEPLNVRGHAYAMNVGLSQPLVVTEKTRTEATLDYGQQNSKTDFSGQHWLDDTIKGVTAGYSVTNYGASSVIYQKHSFNAGTHTNIADKDKDFSLYQLNGLYQKMYQHGQLLSLRLDAQRGFNNYLPSARQFYIGGMYSVRGYKESLLGGDSGYSVGLEYSVPVTKDKKTNAFVFMDHGQVFGDSAFDSHVLTSCGLGVRSNITKHIGAVVTLGVPLIKEINNTDVDSTHIHFMVSGQF</sequence>
<dbReference type="PROSITE" id="PS51779">
    <property type="entry name" value="POTRA"/>
    <property type="match status" value="1"/>
</dbReference>
<organism evidence="11 12">
    <name type="scientific">Phascolarctobacterium succinatutens CAG:287</name>
    <dbReference type="NCBI Taxonomy" id="1263101"/>
    <lineage>
        <taxon>Bacteria</taxon>
        <taxon>Bacillati</taxon>
        <taxon>Bacillota</taxon>
        <taxon>Negativicutes</taxon>
        <taxon>Acidaminococcales</taxon>
        <taxon>Acidaminococcaceae</taxon>
        <taxon>Phascolarctobacterium</taxon>
    </lineage>
</organism>
<dbReference type="PROSITE" id="PS51257">
    <property type="entry name" value="PROKAR_LIPOPROTEIN"/>
    <property type="match status" value="1"/>
</dbReference>
<keyword evidence="5" id="KW-0812">Transmembrane</keyword>
<evidence type="ECO:0000256" key="6">
    <source>
        <dbReference type="ARBA" id="ARBA00022927"/>
    </source>
</evidence>
<name>R6WG36_9FIRM</name>
<comment type="subcellular location">
    <subcellularLocation>
        <location evidence="1">Cell outer membrane</location>
    </subcellularLocation>
</comment>